<keyword evidence="5" id="KW-1185">Reference proteome</keyword>
<organism evidence="4 5">
    <name type="scientific">Streptosporangium pseudovulgare</name>
    <dbReference type="NCBI Taxonomy" id="35765"/>
    <lineage>
        <taxon>Bacteria</taxon>
        <taxon>Bacillati</taxon>
        <taxon>Actinomycetota</taxon>
        <taxon>Actinomycetes</taxon>
        <taxon>Streptosporangiales</taxon>
        <taxon>Streptosporangiaceae</taxon>
        <taxon>Streptosporangium</taxon>
    </lineage>
</organism>
<feature type="domain" description="AB hydrolase-1" evidence="3">
    <location>
        <begin position="5"/>
        <end position="203"/>
    </location>
</feature>
<reference evidence="5" key="1">
    <citation type="journal article" date="2019" name="Int. J. Syst. Evol. Microbiol.">
        <title>The Global Catalogue of Microorganisms (GCM) 10K type strain sequencing project: providing services to taxonomists for standard genome sequencing and annotation.</title>
        <authorList>
            <consortium name="The Broad Institute Genomics Platform"/>
            <consortium name="The Broad Institute Genome Sequencing Center for Infectious Disease"/>
            <person name="Wu L."/>
            <person name="Ma J."/>
        </authorList>
    </citation>
    <scope>NUCLEOTIDE SEQUENCE [LARGE SCALE GENOMIC DNA]</scope>
    <source>
        <strain evidence="5">JCM 3115</strain>
    </source>
</reference>
<evidence type="ECO:0000313" key="5">
    <source>
        <dbReference type="Proteomes" id="UP000611554"/>
    </source>
</evidence>
<proteinExistence type="inferred from homology"/>
<name>A0ABQ2R3S0_9ACTN</name>
<dbReference type="InterPro" id="IPR050261">
    <property type="entry name" value="FrsA_esterase"/>
</dbReference>
<dbReference type="PANTHER" id="PTHR22946:SF9">
    <property type="entry name" value="POLYKETIDE TRANSFERASE AF380"/>
    <property type="match status" value="1"/>
</dbReference>
<evidence type="ECO:0000256" key="2">
    <source>
        <dbReference type="ARBA" id="ARBA00038115"/>
    </source>
</evidence>
<dbReference type="PANTHER" id="PTHR22946">
    <property type="entry name" value="DIENELACTONE HYDROLASE DOMAIN-CONTAINING PROTEIN-RELATED"/>
    <property type="match status" value="1"/>
</dbReference>
<dbReference type="InterPro" id="IPR000073">
    <property type="entry name" value="AB_hydrolase_1"/>
</dbReference>
<dbReference type="Proteomes" id="UP000611554">
    <property type="component" value="Unassembled WGS sequence"/>
</dbReference>
<comment type="caution">
    <text evidence="4">The sequence shown here is derived from an EMBL/GenBank/DDBJ whole genome shotgun (WGS) entry which is preliminary data.</text>
</comment>
<dbReference type="EMBL" id="BMQJ01000010">
    <property type="protein sequence ID" value="GGQ06545.1"/>
    <property type="molecule type" value="Genomic_DNA"/>
</dbReference>
<gene>
    <name evidence="4" type="ORF">GCM10010140_40880</name>
</gene>
<protein>
    <recommendedName>
        <fullName evidence="3">AB hydrolase-1 domain-containing protein</fullName>
    </recommendedName>
</protein>
<comment type="similarity">
    <text evidence="2">Belongs to the AB hydrolase superfamily. FUS2 hydrolase family.</text>
</comment>
<evidence type="ECO:0000313" key="4">
    <source>
        <dbReference type="EMBL" id="GGQ06545.1"/>
    </source>
</evidence>
<evidence type="ECO:0000256" key="1">
    <source>
        <dbReference type="ARBA" id="ARBA00022801"/>
    </source>
</evidence>
<dbReference type="SUPFAM" id="SSF53474">
    <property type="entry name" value="alpha/beta-Hydrolases"/>
    <property type="match status" value="1"/>
</dbReference>
<dbReference type="InterPro" id="IPR029058">
    <property type="entry name" value="AB_hydrolase_fold"/>
</dbReference>
<dbReference type="Gene3D" id="3.40.50.1820">
    <property type="entry name" value="alpha/beta hydrolase"/>
    <property type="match status" value="1"/>
</dbReference>
<dbReference type="Pfam" id="PF12697">
    <property type="entry name" value="Abhydrolase_6"/>
    <property type="match status" value="1"/>
</dbReference>
<evidence type="ECO:0000259" key="3">
    <source>
        <dbReference type="Pfam" id="PF12697"/>
    </source>
</evidence>
<keyword evidence="1" id="KW-0378">Hydrolase</keyword>
<sequence length="226" mass="24229">MIVGHGIGLSKSASLPHAKFLHDAGYTVVLFDHRNHGGSTQDRSAFGLSARFTSDIAAIAAHLRTDPIHRDARFALFGFSFSTFPVLYVPMRGDTPVTAIICDSGPAIDTGPLFRNFLDTGAMPIPAPFLARPARSLVGPVFAGLGAAMVRAEWPPPAERYADTKLLFLAGEEDGIVPAEHVEALARTYPHAEYHVIPGAQHLQGVKAAPEVYRETVLSFLKGAFG</sequence>
<accession>A0ABQ2R3S0</accession>